<feature type="region of interest" description="Disordered" evidence="1">
    <location>
        <begin position="1"/>
        <end position="21"/>
    </location>
</feature>
<reference evidence="4" key="1">
    <citation type="journal article" date="2017" name="Genome Biol.">
        <title>Comparative genomics reveals high biological diversity and specific adaptations in the industrially and medically important fungal genus Aspergillus.</title>
        <authorList>
            <person name="de Vries R.P."/>
            <person name="Riley R."/>
            <person name="Wiebenga A."/>
            <person name="Aguilar-Osorio G."/>
            <person name="Amillis S."/>
            <person name="Uchima C.A."/>
            <person name="Anderluh G."/>
            <person name="Asadollahi M."/>
            <person name="Askin M."/>
            <person name="Barry K."/>
            <person name="Battaglia E."/>
            <person name="Bayram O."/>
            <person name="Benocci T."/>
            <person name="Braus-Stromeyer S.A."/>
            <person name="Caldana C."/>
            <person name="Canovas D."/>
            <person name="Cerqueira G.C."/>
            <person name="Chen F."/>
            <person name="Chen W."/>
            <person name="Choi C."/>
            <person name="Clum A."/>
            <person name="Dos Santos R.A."/>
            <person name="Damasio A.R."/>
            <person name="Diallinas G."/>
            <person name="Emri T."/>
            <person name="Fekete E."/>
            <person name="Flipphi M."/>
            <person name="Freyberg S."/>
            <person name="Gallo A."/>
            <person name="Gournas C."/>
            <person name="Habgood R."/>
            <person name="Hainaut M."/>
            <person name="Harispe M.L."/>
            <person name="Henrissat B."/>
            <person name="Hilden K.S."/>
            <person name="Hope R."/>
            <person name="Hossain A."/>
            <person name="Karabika E."/>
            <person name="Karaffa L."/>
            <person name="Karanyi Z."/>
            <person name="Krasevec N."/>
            <person name="Kuo A."/>
            <person name="Kusch H."/>
            <person name="LaButti K."/>
            <person name="Lagendijk E.L."/>
            <person name="Lapidus A."/>
            <person name="Levasseur A."/>
            <person name="Lindquist E."/>
            <person name="Lipzen A."/>
            <person name="Logrieco A.F."/>
            <person name="MacCabe A."/>
            <person name="Maekelae M.R."/>
            <person name="Malavazi I."/>
            <person name="Melin P."/>
            <person name="Meyer V."/>
            <person name="Mielnichuk N."/>
            <person name="Miskei M."/>
            <person name="Molnar A.P."/>
            <person name="Mule G."/>
            <person name="Ngan C.Y."/>
            <person name="Orejas M."/>
            <person name="Orosz E."/>
            <person name="Ouedraogo J.P."/>
            <person name="Overkamp K.M."/>
            <person name="Park H.-S."/>
            <person name="Perrone G."/>
            <person name="Piumi F."/>
            <person name="Punt P.J."/>
            <person name="Ram A.F."/>
            <person name="Ramon A."/>
            <person name="Rauscher S."/>
            <person name="Record E."/>
            <person name="Riano-Pachon D.M."/>
            <person name="Robert V."/>
            <person name="Roehrig J."/>
            <person name="Ruller R."/>
            <person name="Salamov A."/>
            <person name="Salih N.S."/>
            <person name="Samson R.A."/>
            <person name="Sandor E."/>
            <person name="Sanguinetti M."/>
            <person name="Schuetze T."/>
            <person name="Sepcic K."/>
            <person name="Shelest E."/>
            <person name="Sherlock G."/>
            <person name="Sophianopoulou V."/>
            <person name="Squina F.M."/>
            <person name="Sun H."/>
            <person name="Susca A."/>
            <person name="Todd R.B."/>
            <person name="Tsang A."/>
            <person name="Unkles S.E."/>
            <person name="van de Wiele N."/>
            <person name="van Rossen-Uffink D."/>
            <person name="Oliveira J.V."/>
            <person name="Vesth T.C."/>
            <person name="Visser J."/>
            <person name="Yu J.-H."/>
            <person name="Zhou M."/>
            <person name="Andersen M.R."/>
            <person name="Archer D.B."/>
            <person name="Baker S.E."/>
            <person name="Benoit I."/>
            <person name="Brakhage A.A."/>
            <person name="Braus G.H."/>
            <person name="Fischer R."/>
            <person name="Frisvad J.C."/>
            <person name="Goldman G.H."/>
            <person name="Houbraken J."/>
            <person name="Oakley B."/>
            <person name="Pocsi I."/>
            <person name="Scazzocchio C."/>
            <person name="Seiboth B."/>
            <person name="vanKuyk P.A."/>
            <person name="Wortman J."/>
            <person name="Dyer P.S."/>
            <person name="Grigoriev I.V."/>
        </authorList>
    </citation>
    <scope>NUCLEOTIDE SEQUENCE [LARGE SCALE GENOMIC DNA]</scope>
    <source>
        <strain evidence="4">CBS 593.65</strain>
    </source>
</reference>
<gene>
    <name evidence="3" type="ORF">ASPSYDRAFT_94660</name>
</gene>
<proteinExistence type="predicted"/>
<dbReference type="Proteomes" id="UP000184356">
    <property type="component" value="Unassembled WGS sequence"/>
</dbReference>
<feature type="region of interest" description="Disordered" evidence="1">
    <location>
        <begin position="56"/>
        <end position="115"/>
    </location>
</feature>
<sequence>MASWETVSTTITSTDSSDETWTTTALSLIPPDTSTPASTWLISGTETFEVYTTWNKNKPTPVTTQLPAESTADEPTGIQTASPGSKSDGTAKTTTTGSTQSPGIESSQPDSNGVSSGTLAGAIAGSILGTALVALLFAFLFFRRRNSKPAKQIETESGPDAASPVVPFMRHKKSKSRGNIAVASITPPPADDDTVRKRILALIGQVSLHIDNYYISGSSPAHISREQTALLSQYNSEDLPATVATLLAQRGLQRQIITHVLVRTLLRSIHPNGTAELLPRVFAAQPVFEERTPDTEATIFTWRMLTAQIYAKTTRANSNDPGHTADRNQAAEVLATQFTTAFAPYSFPSFTVEERVEHLRGLAISAADLGVWLFSQPCAFEFLWETGRSSGIGAGTGSSGEFSVVPKLVKVGDEKGLRLAAPQVLVEGEKQVFSSKVYELNT</sequence>
<dbReference type="GeneID" id="63769077"/>
<feature type="compositionally biased region" description="Low complexity" evidence="1">
    <location>
        <begin position="84"/>
        <end position="103"/>
    </location>
</feature>
<keyword evidence="2" id="KW-0472">Membrane</keyword>
<dbReference type="CDD" id="cd12841">
    <property type="entry name" value="TM_EphA1"/>
    <property type="match status" value="1"/>
</dbReference>
<evidence type="ECO:0000313" key="3">
    <source>
        <dbReference type="EMBL" id="OJJ53457.1"/>
    </source>
</evidence>
<dbReference type="OrthoDB" id="5421765at2759"/>
<dbReference type="EMBL" id="KV878597">
    <property type="protein sequence ID" value="OJJ53457.1"/>
    <property type="molecule type" value="Genomic_DNA"/>
</dbReference>
<keyword evidence="2" id="KW-0812">Transmembrane</keyword>
<accession>A0A1L9T214</accession>
<name>A0A1L9T214_9EURO</name>
<keyword evidence="4" id="KW-1185">Reference proteome</keyword>
<evidence type="ECO:0000313" key="4">
    <source>
        <dbReference type="Proteomes" id="UP000184356"/>
    </source>
</evidence>
<evidence type="ECO:0000256" key="1">
    <source>
        <dbReference type="SAM" id="MobiDB-lite"/>
    </source>
</evidence>
<protein>
    <submittedName>
        <fullName evidence="3">Uncharacterized protein</fullName>
    </submittedName>
</protein>
<feature type="transmembrane region" description="Helical" evidence="2">
    <location>
        <begin position="119"/>
        <end position="142"/>
    </location>
</feature>
<dbReference type="RefSeq" id="XP_040697263.1">
    <property type="nucleotide sequence ID" value="XM_040853004.1"/>
</dbReference>
<dbReference type="AlphaFoldDB" id="A0A1L9T214"/>
<organism evidence="3 4">
    <name type="scientific">Aspergillus sydowii CBS 593.65</name>
    <dbReference type="NCBI Taxonomy" id="1036612"/>
    <lineage>
        <taxon>Eukaryota</taxon>
        <taxon>Fungi</taxon>
        <taxon>Dikarya</taxon>
        <taxon>Ascomycota</taxon>
        <taxon>Pezizomycotina</taxon>
        <taxon>Eurotiomycetes</taxon>
        <taxon>Eurotiomycetidae</taxon>
        <taxon>Eurotiales</taxon>
        <taxon>Aspergillaceae</taxon>
        <taxon>Aspergillus</taxon>
        <taxon>Aspergillus subgen. Nidulantes</taxon>
    </lineage>
</organism>
<dbReference type="VEuPathDB" id="FungiDB:ASPSYDRAFT_94660"/>
<keyword evidence="2" id="KW-1133">Transmembrane helix</keyword>
<feature type="compositionally biased region" description="Polar residues" evidence="1">
    <location>
        <begin position="56"/>
        <end position="68"/>
    </location>
</feature>
<feature type="compositionally biased region" description="Polar residues" evidence="1">
    <location>
        <begin position="104"/>
        <end position="115"/>
    </location>
</feature>
<evidence type="ECO:0000256" key="2">
    <source>
        <dbReference type="SAM" id="Phobius"/>
    </source>
</evidence>